<evidence type="ECO:0000313" key="1">
    <source>
        <dbReference type="EMBL" id="JAP11927.1"/>
    </source>
</evidence>
<proteinExistence type="predicted"/>
<organism evidence="1">
    <name type="scientific">Solanum chacoense</name>
    <name type="common">Chaco potato</name>
    <dbReference type="NCBI Taxonomy" id="4108"/>
    <lineage>
        <taxon>Eukaryota</taxon>
        <taxon>Viridiplantae</taxon>
        <taxon>Streptophyta</taxon>
        <taxon>Embryophyta</taxon>
        <taxon>Tracheophyta</taxon>
        <taxon>Spermatophyta</taxon>
        <taxon>Magnoliopsida</taxon>
        <taxon>eudicotyledons</taxon>
        <taxon>Gunneridae</taxon>
        <taxon>Pentapetalae</taxon>
        <taxon>asterids</taxon>
        <taxon>lamiids</taxon>
        <taxon>Solanales</taxon>
        <taxon>Solanaceae</taxon>
        <taxon>Solanoideae</taxon>
        <taxon>Solaneae</taxon>
        <taxon>Solanum</taxon>
    </lineage>
</organism>
<name>A0A0V0GVY3_SOLCH</name>
<dbReference type="EMBL" id="GEDG01030449">
    <property type="protein sequence ID" value="JAP11927.1"/>
    <property type="molecule type" value="Transcribed_RNA"/>
</dbReference>
<accession>A0A0V0GVY3</accession>
<protein>
    <submittedName>
        <fullName evidence="1">Putative ovule protein</fullName>
    </submittedName>
</protein>
<sequence>MMSSAHDKWFIGGLYLGMPYPLKSLSSWSLFKPLANTSVAMINKVGDNKSPCFNPLDDLIWLPIH</sequence>
<dbReference type="AlphaFoldDB" id="A0A0V0GVY3"/>
<reference evidence="1" key="1">
    <citation type="submission" date="2015-12" db="EMBL/GenBank/DDBJ databases">
        <title>Gene expression during late stages of embryo sac development: a critical building block for successful pollen-pistil interactions.</title>
        <authorList>
            <person name="Liu Y."/>
            <person name="Joly V."/>
            <person name="Sabar M."/>
            <person name="Matton D.P."/>
        </authorList>
    </citation>
    <scope>NUCLEOTIDE SEQUENCE</scope>
</reference>